<gene>
    <name evidence="2" type="ORF">KUTeg_003663</name>
</gene>
<evidence type="ECO:0000313" key="3">
    <source>
        <dbReference type="Proteomes" id="UP001217089"/>
    </source>
</evidence>
<dbReference type="PANTHER" id="PTHR14710">
    <property type="entry name" value="GEM-ASSOCIATED PROTEIN 6"/>
    <property type="match status" value="1"/>
</dbReference>
<dbReference type="InterPro" id="IPR009422">
    <property type="entry name" value="Gemin6"/>
</dbReference>
<evidence type="ECO:0000259" key="1">
    <source>
        <dbReference type="PROSITE" id="PS52001"/>
    </source>
</evidence>
<proteinExistence type="predicted"/>
<evidence type="ECO:0000313" key="2">
    <source>
        <dbReference type="EMBL" id="KAJ8318572.1"/>
    </source>
</evidence>
<dbReference type="CDD" id="cd11676">
    <property type="entry name" value="Gemin6"/>
    <property type="match status" value="1"/>
</dbReference>
<dbReference type="Pfam" id="PF20417">
    <property type="entry name" value="Gemin6_C"/>
    <property type="match status" value="1"/>
</dbReference>
<keyword evidence="3" id="KW-1185">Reference proteome</keyword>
<dbReference type="Pfam" id="PF06372">
    <property type="entry name" value="Gemin6"/>
    <property type="match status" value="1"/>
</dbReference>
<organism evidence="2 3">
    <name type="scientific">Tegillarca granosa</name>
    <name type="common">Malaysian cockle</name>
    <name type="synonym">Anadara granosa</name>
    <dbReference type="NCBI Taxonomy" id="220873"/>
    <lineage>
        <taxon>Eukaryota</taxon>
        <taxon>Metazoa</taxon>
        <taxon>Spiralia</taxon>
        <taxon>Lophotrochozoa</taxon>
        <taxon>Mollusca</taxon>
        <taxon>Bivalvia</taxon>
        <taxon>Autobranchia</taxon>
        <taxon>Pteriomorphia</taxon>
        <taxon>Arcoida</taxon>
        <taxon>Arcoidea</taxon>
        <taxon>Arcidae</taxon>
        <taxon>Tegillarca</taxon>
    </lineage>
</organism>
<dbReference type="PROSITE" id="PS52001">
    <property type="entry name" value="AD"/>
    <property type="match status" value="1"/>
</dbReference>
<feature type="domain" description="AD" evidence="1">
    <location>
        <begin position="74"/>
        <end position="149"/>
    </location>
</feature>
<comment type="caution">
    <text evidence="2">The sequence shown here is derived from an EMBL/GenBank/DDBJ whole genome shotgun (WGS) entry which is preliminary data.</text>
</comment>
<sequence length="149" mass="17248">MAEDEALHPIFSQDPEEWMSFIYKQASVLMEDGTEHVGWVYTIDPVTECYVLVSFEDEKTEVKVLMGPSIRSVAIINENTETHRARLDSMFRPEEVLSFSEEEIEKRKLLLKSWLTKNRLPVQITGNNNEILSISDALFIEPPYGPWKL</sequence>
<dbReference type="EMBL" id="JARBDR010000214">
    <property type="protein sequence ID" value="KAJ8318572.1"/>
    <property type="molecule type" value="Genomic_DNA"/>
</dbReference>
<protein>
    <recommendedName>
        <fullName evidence="1">AD domain-containing protein</fullName>
    </recommendedName>
</protein>
<dbReference type="PANTHER" id="PTHR14710:SF2">
    <property type="entry name" value="GEM-ASSOCIATED PROTEIN 6"/>
    <property type="match status" value="1"/>
</dbReference>
<dbReference type="Proteomes" id="UP001217089">
    <property type="component" value="Unassembled WGS sequence"/>
</dbReference>
<dbReference type="InterPro" id="IPR047574">
    <property type="entry name" value="AD"/>
</dbReference>
<name>A0ABQ9FPK9_TEGGR</name>
<dbReference type="Gene3D" id="2.30.30.100">
    <property type="match status" value="1"/>
</dbReference>
<dbReference type="InterPro" id="IPR046856">
    <property type="entry name" value="Gemin6_C"/>
</dbReference>
<dbReference type="InterPro" id="IPR046857">
    <property type="entry name" value="Gemin6_Sm-like_dom"/>
</dbReference>
<accession>A0ABQ9FPK9</accession>
<reference evidence="2 3" key="1">
    <citation type="submission" date="2022-12" db="EMBL/GenBank/DDBJ databases">
        <title>Chromosome-level genome of Tegillarca granosa.</title>
        <authorList>
            <person name="Kim J."/>
        </authorList>
    </citation>
    <scope>NUCLEOTIDE SEQUENCE [LARGE SCALE GENOMIC DNA]</scope>
    <source>
        <strain evidence="2">Teg-2019</strain>
        <tissue evidence="2">Adductor muscle</tissue>
    </source>
</reference>